<dbReference type="AlphaFoldDB" id="A0A917LCV5"/>
<dbReference type="EMBL" id="BMCU01000003">
    <property type="protein sequence ID" value="GGG14082.1"/>
    <property type="molecule type" value="Genomic_DNA"/>
</dbReference>
<protein>
    <submittedName>
        <fullName evidence="1">Uncharacterized protein</fullName>
    </submittedName>
</protein>
<sequence length="137" mass="14447">MIIIRIDVDGAQEIIGKLSVLQASLKSFRSAFDGIGRIMQNNEEDTIPVRGGGARASIRTVTSSMSAITSAGNANRKSHAGGVYVHKLEEGGGATGSYGPHRISATHFALRALEESVPFAIQRIEAEITTKIAQAGL</sequence>
<gene>
    <name evidence="1" type="ORF">GCM10007304_30210</name>
</gene>
<reference evidence="1" key="2">
    <citation type="submission" date="2020-09" db="EMBL/GenBank/DDBJ databases">
        <authorList>
            <person name="Sun Q."/>
            <person name="Sedlacek I."/>
        </authorList>
    </citation>
    <scope>NUCLEOTIDE SEQUENCE</scope>
    <source>
        <strain evidence="1">CCM 7905</strain>
    </source>
</reference>
<dbReference type="RefSeq" id="WP_188545672.1">
    <property type="nucleotide sequence ID" value="NZ_BMCU01000003.1"/>
</dbReference>
<evidence type="ECO:0000313" key="2">
    <source>
        <dbReference type="Proteomes" id="UP000654257"/>
    </source>
</evidence>
<keyword evidence="2" id="KW-1185">Reference proteome</keyword>
<accession>A0A917LCV5</accession>
<name>A0A917LCV5_9NOCA</name>
<organism evidence="1 2">
    <name type="scientific">Rhodococcoides trifolii</name>
    <dbReference type="NCBI Taxonomy" id="908250"/>
    <lineage>
        <taxon>Bacteria</taxon>
        <taxon>Bacillati</taxon>
        <taxon>Actinomycetota</taxon>
        <taxon>Actinomycetes</taxon>
        <taxon>Mycobacteriales</taxon>
        <taxon>Nocardiaceae</taxon>
        <taxon>Rhodococcoides</taxon>
    </lineage>
</organism>
<evidence type="ECO:0000313" key="1">
    <source>
        <dbReference type="EMBL" id="GGG14082.1"/>
    </source>
</evidence>
<comment type="caution">
    <text evidence="1">The sequence shown here is derived from an EMBL/GenBank/DDBJ whole genome shotgun (WGS) entry which is preliminary data.</text>
</comment>
<proteinExistence type="predicted"/>
<reference evidence="1" key="1">
    <citation type="journal article" date="2014" name="Int. J. Syst. Evol. Microbiol.">
        <title>Complete genome sequence of Corynebacterium casei LMG S-19264T (=DSM 44701T), isolated from a smear-ripened cheese.</title>
        <authorList>
            <consortium name="US DOE Joint Genome Institute (JGI-PGF)"/>
            <person name="Walter F."/>
            <person name="Albersmeier A."/>
            <person name="Kalinowski J."/>
            <person name="Ruckert C."/>
        </authorList>
    </citation>
    <scope>NUCLEOTIDE SEQUENCE</scope>
    <source>
        <strain evidence="1">CCM 7905</strain>
    </source>
</reference>
<dbReference type="Proteomes" id="UP000654257">
    <property type="component" value="Unassembled WGS sequence"/>
</dbReference>